<evidence type="ECO:0000313" key="1">
    <source>
        <dbReference type="EMBL" id="NWC34059.1"/>
    </source>
</evidence>
<dbReference type="EMBL" id="JACAQD010000018">
    <property type="protein sequence ID" value="NWC34059.1"/>
    <property type="molecule type" value="Genomic_DNA"/>
</dbReference>
<dbReference type="Pfam" id="PF01042">
    <property type="entry name" value="Ribonuc_L-PSP"/>
    <property type="match status" value="1"/>
</dbReference>
<evidence type="ECO:0000313" key="2">
    <source>
        <dbReference type="Proteomes" id="UP000520592"/>
    </source>
</evidence>
<dbReference type="CDD" id="cd06150">
    <property type="entry name" value="YjgF_YER057c_UK114_like_2"/>
    <property type="match status" value="1"/>
</dbReference>
<dbReference type="Gene3D" id="3.30.1330.40">
    <property type="entry name" value="RutC-like"/>
    <property type="match status" value="1"/>
</dbReference>
<comment type="caution">
    <text evidence="1">The sequence shown here is derived from an EMBL/GenBank/DDBJ whole genome shotgun (WGS) entry which is preliminary data.</text>
</comment>
<dbReference type="InterPro" id="IPR035959">
    <property type="entry name" value="RutC-like_sf"/>
</dbReference>
<dbReference type="Proteomes" id="UP000520592">
    <property type="component" value="Unassembled WGS sequence"/>
</dbReference>
<gene>
    <name evidence="1" type="ORF">HX876_16775</name>
</gene>
<sequence>MTSIVRLDSNARLSRAVIHNGIVWLAGVAPADCSQGAAGQTRQVLARIDELLAQAGSDRGRLLSVQIWMARMDLHFEVMNEAWCNWLGDAGRPARATCQVTFDDPDLLLEIIVTAAI</sequence>
<dbReference type="PANTHER" id="PTHR47328">
    <property type="match status" value="1"/>
</dbReference>
<dbReference type="RefSeq" id="WP_177059658.1">
    <property type="nucleotide sequence ID" value="NZ_JACAOK010000278.1"/>
</dbReference>
<dbReference type="SUPFAM" id="SSF55298">
    <property type="entry name" value="YjgF-like"/>
    <property type="match status" value="1"/>
</dbReference>
<dbReference type="PANTHER" id="PTHR47328:SF1">
    <property type="entry name" value="RUTC FAMILY PROTEIN YOAB"/>
    <property type="match status" value="1"/>
</dbReference>
<accession>A0A7Y7YCT7</accession>
<dbReference type="InterPro" id="IPR006175">
    <property type="entry name" value="YjgF/YER057c/UK114"/>
</dbReference>
<dbReference type="AlphaFoldDB" id="A0A7Y7YCT7"/>
<protein>
    <submittedName>
        <fullName evidence="1">RidA family protein</fullName>
    </submittedName>
</protein>
<dbReference type="InterPro" id="IPR035709">
    <property type="entry name" value="YoaB-like"/>
</dbReference>
<organism evidence="1 2">
    <name type="scientific">Pseudomonas gingeri</name>
    <dbReference type="NCBI Taxonomy" id="117681"/>
    <lineage>
        <taxon>Bacteria</taxon>
        <taxon>Pseudomonadati</taxon>
        <taxon>Pseudomonadota</taxon>
        <taxon>Gammaproteobacteria</taxon>
        <taxon>Pseudomonadales</taxon>
        <taxon>Pseudomonadaceae</taxon>
        <taxon>Pseudomonas</taxon>
    </lineage>
</organism>
<reference evidence="1 2" key="1">
    <citation type="submission" date="2020-04" db="EMBL/GenBank/DDBJ databases">
        <title>Molecular characterization of pseudomonads from Agaricus bisporus reveal novel blotch 2 pathogens in Western Europe.</title>
        <authorList>
            <person name="Taparia T."/>
            <person name="Krijger M."/>
            <person name="Haynes E."/>
            <person name="Elpinstone J.G."/>
            <person name="Noble R."/>
            <person name="Van Der Wolf J."/>
        </authorList>
    </citation>
    <scope>NUCLEOTIDE SEQUENCE [LARGE SCALE GENOMIC DNA]</scope>
    <source>
        <strain evidence="1 2">IPO3737</strain>
    </source>
</reference>
<proteinExistence type="predicted"/>
<name>A0A7Y7YCT7_9PSED</name>